<dbReference type="InterPro" id="IPR050662">
    <property type="entry name" value="Sec-metab_biosynth-thioest"/>
</dbReference>
<accession>A0A942SUE8</accession>
<evidence type="ECO:0000313" key="2">
    <source>
        <dbReference type="EMBL" id="MBS4180028.1"/>
    </source>
</evidence>
<dbReference type="EMBL" id="JAGYPE010000001">
    <property type="protein sequence ID" value="MBS4180028.1"/>
    <property type="molecule type" value="Genomic_DNA"/>
</dbReference>
<dbReference type="Pfam" id="PF00753">
    <property type="entry name" value="Lactamase_B"/>
    <property type="match status" value="1"/>
</dbReference>
<comment type="caution">
    <text evidence="2">The sequence shown here is derived from an EMBL/GenBank/DDBJ whole genome shotgun (WGS) entry which is preliminary data.</text>
</comment>
<reference evidence="2" key="1">
    <citation type="submission" date="2021-05" db="EMBL/GenBank/DDBJ databases">
        <title>Novel Bacillus species.</title>
        <authorList>
            <person name="Liu G."/>
        </authorList>
    </citation>
    <scope>NUCLEOTIDE SEQUENCE</scope>
    <source>
        <strain evidence="2">FJAT-50051</strain>
    </source>
</reference>
<dbReference type="PANTHER" id="PTHR23131:SF4">
    <property type="entry name" value="METALLO-BETA-LACTAMASE SUPERFAMILY POTEIN"/>
    <property type="match status" value="1"/>
</dbReference>
<evidence type="ECO:0000259" key="1">
    <source>
        <dbReference type="SMART" id="SM00849"/>
    </source>
</evidence>
<dbReference type="Gene3D" id="3.60.15.10">
    <property type="entry name" value="Ribonuclease Z/Hydroxyacylglutathione hydrolase-like"/>
    <property type="match status" value="1"/>
</dbReference>
<dbReference type="InterPro" id="IPR036866">
    <property type="entry name" value="RibonucZ/Hydroxyglut_hydro"/>
</dbReference>
<protein>
    <submittedName>
        <fullName evidence="2">MBL fold metallo-hydrolase</fullName>
    </submittedName>
</protein>
<dbReference type="AlphaFoldDB" id="A0A942SUE8"/>
<sequence length="333" mass="37738">MEISEVYILLDIKKDCSLVIPISNPEKLGGLKTVNFFLVKQEKSLSLIDAGYNTDSHWEALNLALNQNGLVLQDLTEIILTHHHIDHVGLVDRIVDAHPIPVYASPLSIPRLKRDKDFMELRVEFFEKLYYEMGCGETGEKQIAYLKKALLRNKGKAMRAEITAITDNEFLGFTILEVPGHSPDQLAFLDQQRKQLFAGDLLIEHISSNAIVEPDENGSRLPTISQQIDSLNKCAAFHIDSVFPGHGAVIQDPKALIHKRLERIEEKSELILRYIQSGHSTANEIAQVLYKNTYNEQFSLVMSEIIGHLDYLEAKKKVTMKKLQSICHYHVTV</sequence>
<dbReference type="InterPro" id="IPR001279">
    <property type="entry name" value="Metallo-B-lactamas"/>
</dbReference>
<name>A0A942SUE8_9BACI</name>
<feature type="domain" description="Metallo-beta-lactamase" evidence="1">
    <location>
        <begin position="33"/>
        <end position="246"/>
    </location>
</feature>
<proteinExistence type="predicted"/>
<organism evidence="2">
    <name type="scientific">Neobacillus citreus</name>
    <dbReference type="NCBI Taxonomy" id="2833578"/>
    <lineage>
        <taxon>Bacteria</taxon>
        <taxon>Bacillati</taxon>
        <taxon>Bacillota</taxon>
        <taxon>Bacilli</taxon>
        <taxon>Bacillales</taxon>
        <taxon>Bacillaceae</taxon>
        <taxon>Neobacillus</taxon>
    </lineage>
</organism>
<gene>
    <name evidence="2" type="ORF">KHB02_01365</name>
</gene>
<dbReference type="SUPFAM" id="SSF56281">
    <property type="entry name" value="Metallo-hydrolase/oxidoreductase"/>
    <property type="match status" value="1"/>
</dbReference>
<dbReference type="PANTHER" id="PTHR23131">
    <property type="entry name" value="ENDORIBONUCLEASE LACTB2"/>
    <property type="match status" value="1"/>
</dbReference>
<dbReference type="SMART" id="SM00849">
    <property type="entry name" value="Lactamase_B"/>
    <property type="match status" value="1"/>
</dbReference>